<dbReference type="AlphaFoldDB" id="A0A9P4LSS4"/>
<evidence type="ECO:0000313" key="2">
    <source>
        <dbReference type="Proteomes" id="UP000799777"/>
    </source>
</evidence>
<accession>A0A9P4LSS4</accession>
<organism evidence="1 2">
    <name type="scientific">Setomelanomma holmii</name>
    <dbReference type="NCBI Taxonomy" id="210430"/>
    <lineage>
        <taxon>Eukaryota</taxon>
        <taxon>Fungi</taxon>
        <taxon>Dikarya</taxon>
        <taxon>Ascomycota</taxon>
        <taxon>Pezizomycotina</taxon>
        <taxon>Dothideomycetes</taxon>
        <taxon>Pleosporomycetidae</taxon>
        <taxon>Pleosporales</taxon>
        <taxon>Pleosporineae</taxon>
        <taxon>Phaeosphaeriaceae</taxon>
        <taxon>Setomelanomma</taxon>
    </lineage>
</organism>
<keyword evidence="2" id="KW-1185">Reference proteome</keyword>
<dbReference type="OrthoDB" id="3781480at2759"/>
<reference evidence="1" key="1">
    <citation type="journal article" date="2020" name="Stud. Mycol.">
        <title>101 Dothideomycetes genomes: a test case for predicting lifestyles and emergence of pathogens.</title>
        <authorList>
            <person name="Haridas S."/>
            <person name="Albert R."/>
            <person name="Binder M."/>
            <person name="Bloem J."/>
            <person name="Labutti K."/>
            <person name="Salamov A."/>
            <person name="Andreopoulos B."/>
            <person name="Baker S."/>
            <person name="Barry K."/>
            <person name="Bills G."/>
            <person name="Bluhm B."/>
            <person name="Cannon C."/>
            <person name="Castanera R."/>
            <person name="Culley D."/>
            <person name="Daum C."/>
            <person name="Ezra D."/>
            <person name="Gonzalez J."/>
            <person name="Henrissat B."/>
            <person name="Kuo A."/>
            <person name="Liang C."/>
            <person name="Lipzen A."/>
            <person name="Lutzoni F."/>
            <person name="Magnuson J."/>
            <person name="Mondo S."/>
            <person name="Nolan M."/>
            <person name="Ohm R."/>
            <person name="Pangilinan J."/>
            <person name="Park H.-J."/>
            <person name="Ramirez L."/>
            <person name="Alfaro M."/>
            <person name="Sun H."/>
            <person name="Tritt A."/>
            <person name="Yoshinaga Y."/>
            <person name="Zwiers L.-H."/>
            <person name="Turgeon B."/>
            <person name="Goodwin S."/>
            <person name="Spatafora J."/>
            <person name="Crous P."/>
            <person name="Grigoriev I."/>
        </authorList>
    </citation>
    <scope>NUCLEOTIDE SEQUENCE</scope>
    <source>
        <strain evidence="1">CBS 110217</strain>
    </source>
</reference>
<evidence type="ECO:0000313" key="1">
    <source>
        <dbReference type="EMBL" id="KAF2034049.1"/>
    </source>
</evidence>
<name>A0A9P4LSS4_9PLEO</name>
<comment type="caution">
    <text evidence="1">The sequence shown here is derived from an EMBL/GenBank/DDBJ whole genome shotgun (WGS) entry which is preliminary data.</text>
</comment>
<protein>
    <submittedName>
        <fullName evidence="1">Uncharacterized protein</fullName>
    </submittedName>
</protein>
<sequence length="261" mass="31023">MCPPFAAAVHASLPQELRDQIYDALWDEETRKRLDDLIGRSYHSLHESGELNNWILPGPFFTEPTYIGEHFAKEALTYFFRMVSQAEVHYRAINHFLEIDQFGRMEFRPIDILRVLTINVEWTFRDLAYDDLRENMESLLTLPVREDFEIVIYIDRNLQFSRHLFHILELIRPVYHALVAEGVKIKVLGYRFFTVRWREQAIATDNDSDGPKLQYETAEQLNYYFNGTAEEWLQMKDAEIRKIKRTPRRLKNLEVSSVYPS</sequence>
<proteinExistence type="predicted"/>
<dbReference type="Proteomes" id="UP000799777">
    <property type="component" value="Unassembled WGS sequence"/>
</dbReference>
<gene>
    <name evidence="1" type="ORF">EK21DRAFT_57280</name>
</gene>
<dbReference type="EMBL" id="ML978163">
    <property type="protein sequence ID" value="KAF2034049.1"/>
    <property type="molecule type" value="Genomic_DNA"/>
</dbReference>